<dbReference type="EMBL" id="CP042905">
    <property type="protein sequence ID" value="QEE15613.1"/>
    <property type="molecule type" value="Genomic_DNA"/>
</dbReference>
<protein>
    <submittedName>
        <fullName evidence="1">DUF6206 family protein</fullName>
    </submittedName>
</protein>
<dbReference type="Pfam" id="PF19709">
    <property type="entry name" value="DUF6206"/>
    <property type="match status" value="1"/>
</dbReference>
<reference evidence="1 2" key="2">
    <citation type="journal article" date="2024" name="Int. J. Syst. Evol. Microbiol.">
        <title>Promethearchaeum syntrophicum gen. nov., sp. nov., an anaerobic, obligately syntrophic archaeon, the first isolate of the lineage 'Asgard' archaea, and proposal of the new archaeal phylum Promethearchaeota phyl. nov. and kingdom Promethearchaeati regn. nov.</title>
        <authorList>
            <person name="Imachi H."/>
            <person name="Nobu M.K."/>
            <person name="Kato S."/>
            <person name="Takaki Y."/>
            <person name="Miyazaki M."/>
            <person name="Miyata M."/>
            <person name="Ogawara M."/>
            <person name="Saito Y."/>
            <person name="Sakai S."/>
            <person name="Tahara Y.O."/>
            <person name="Takano Y."/>
            <person name="Tasumi E."/>
            <person name="Uematsu K."/>
            <person name="Yoshimura T."/>
            <person name="Itoh T."/>
            <person name="Ohkuma M."/>
            <person name="Takai K."/>
        </authorList>
    </citation>
    <scope>NUCLEOTIDE SEQUENCE [LARGE SCALE GENOMIC DNA]</scope>
    <source>
        <strain evidence="1 2">MK-D1</strain>
    </source>
</reference>
<dbReference type="Proteomes" id="UP000321408">
    <property type="component" value="Chromosome"/>
</dbReference>
<accession>A0A5B9D966</accession>
<dbReference type="GeneID" id="41329434"/>
<dbReference type="AlphaFoldDB" id="A0A5B9D966"/>
<organism evidence="1 2">
    <name type="scientific">Promethearchaeum syntrophicum</name>
    <dbReference type="NCBI Taxonomy" id="2594042"/>
    <lineage>
        <taxon>Archaea</taxon>
        <taxon>Promethearchaeati</taxon>
        <taxon>Promethearchaeota</taxon>
        <taxon>Promethearchaeia</taxon>
        <taxon>Promethearchaeales</taxon>
        <taxon>Promethearchaeaceae</taxon>
        <taxon>Promethearchaeum</taxon>
    </lineage>
</organism>
<evidence type="ECO:0000313" key="1">
    <source>
        <dbReference type="EMBL" id="QEE15613.1"/>
    </source>
</evidence>
<dbReference type="InterPro" id="IPR045780">
    <property type="entry name" value="DUF6206"/>
</dbReference>
<dbReference type="KEGG" id="psyt:DSAG12_01439"/>
<gene>
    <name evidence="1" type="ORF">DSAG12_01439</name>
</gene>
<evidence type="ECO:0000313" key="2">
    <source>
        <dbReference type="Proteomes" id="UP000321408"/>
    </source>
</evidence>
<keyword evidence="2" id="KW-1185">Reference proteome</keyword>
<reference evidence="1 2" key="1">
    <citation type="journal article" date="2020" name="Nature">
        <title>Isolation of an archaeon at the prokaryote-eukaryote interface.</title>
        <authorList>
            <person name="Imachi H."/>
            <person name="Nobu M.K."/>
            <person name="Nakahara N."/>
            <person name="Morono Y."/>
            <person name="Ogawara M."/>
            <person name="Takaki Y."/>
            <person name="Takano Y."/>
            <person name="Uematsu K."/>
            <person name="Ikuta T."/>
            <person name="Ito M."/>
            <person name="Matsui Y."/>
            <person name="Miyazaki M."/>
            <person name="Murata K."/>
            <person name="Saito Y."/>
            <person name="Sakai S."/>
            <person name="Song C."/>
            <person name="Tasumi E."/>
            <person name="Yamanaka Y."/>
            <person name="Yamaguchi T."/>
            <person name="Kamagata Y."/>
            <person name="Tamaki H."/>
            <person name="Takai K."/>
        </authorList>
    </citation>
    <scope>NUCLEOTIDE SEQUENCE [LARGE SCALE GENOMIC DNA]</scope>
    <source>
        <strain evidence="1 2">MK-D1</strain>
    </source>
</reference>
<dbReference type="OrthoDB" id="383436at2157"/>
<name>A0A5B9D966_9ARCH</name>
<dbReference type="RefSeq" id="WP_147662516.1">
    <property type="nucleotide sequence ID" value="NZ_CP042905.2"/>
</dbReference>
<sequence>MEMKGKLGVFLSKIKNESGEYEILQLLEKSLDTTNPEKGEVPIKLLGFGEISLVFEILSDKTKNLAFKRLPIFDSEEQVNKHINGYNEYNRLLNDDLQIEVPPSDAAWVYADKKMKKISLYCIQDKISQPESIGNKIIHQVGIDDVKNLILIIMRETKKVWKFNKSNVDNGKQIGLDGQISNWVVKNFDPKDPHVTIDSKLVYIDTSTPMFRINGEDAMEGILFLKSAPFFLRWILKLFFLDEVLDRYYDWREVIIDLIANFHKEQLPEMIPDLLNVVNEFFVSEAKEFNIEPITLKEIDKYYKNDKMIWVLFQNFRRFDRFLKKIFRKKYDFYLPDKIKR</sequence>
<proteinExistence type="predicted"/>